<keyword evidence="6" id="KW-1185">Reference proteome</keyword>
<dbReference type="InterPro" id="IPR036388">
    <property type="entry name" value="WH-like_DNA-bd_sf"/>
</dbReference>
<feature type="domain" description="HTH marR-type" evidence="4">
    <location>
        <begin position="27"/>
        <end position="160"/>
    </location>
</feature>
<dbReference type="EMBL" id="JAUHJQ010000015">
    <property type="protein sequence ID" value="MDN4175538.1"/>
    <property type="molecule type" value="Genomic_DNA"/>
</dbReference>
<evidence type="ECO:0000256" key="2">
    <source>
        <dbReference type="ARBA" id="ARBA00023125"/>
    </source>
</evidence>
<evidence type="ECO:0000256" key="3">
    <source>
        <dbReference type="ARBA" id="ARBA00023163"/>
    </source>
</evidence>
<dbReference type="PANTHER" id="PTHR42756">
    <property type="entry name" value="TRANSCRIPTIONAL REGULATOR, MARR"/>
    <property type="match status" value="1"/>
</dbReference>
<comment type="caution">
    <text evidence="5">The sequence shown here is derived from an EMBL/GenBank/DDBJ whole genome shotgun (WGS) entry which is preliminary data.</text>
</comment>
<name>A0ABT8FLJ2_9ACTN</name>
<evidence type="ECO:0000256" key="1">
    <source>
        <dbReference type="ARBA" id="ARBA00023015"/>
    </source>
</evidence>
<dbReference type="SMART" id="SM00347">
    <property type="entry name" value="HTH_MARR"/>
    <property type="match status" value="1"/>
</dbReference>
<sequence length="169" mass="18851">MADERRDRVDAILDHVRVRAPDVDLTTKAVHIRLRRLAHHLDTEARRRLAPQGIEFWELPVLSSLLRSDGPLSVGALQDLAQVTSGAITHRIAKLEEAGMVRRAFDARDRRQVNVEITDAGRQRLDQLMAAVGEVEADLFGGVDRDLLERLAEDLRLLTLATEGPDPTA</sequence>
<protein>
    <submittedName>
        <fullName evidence="5">MarR family transcriptional regulator</fullName>
    </submittedName>
</protein>
<dbReference type="InterPro" id="IPR000835">
    <property type="entry name" value="HTH_MarR-typ"/>
</dbReference>
<dbReference type="Proteomes" id="UP001168620">
    <property type="component" value="Unassembled WGS sequence"/>
</dbReference>
<reference evidence="5" key="1">
    <citation type="submission" date="2023-06" db="EMBL/GenBank/DDBJ databases">
        <title>Draft genome sequence of Nocardioides sp. SOB77.</title>
        <authorList>
            <person name="Zhang G."/>
        </authorList>
    </citation>
    <scope>NUCLEOTIDE SEQUENCE</scope>
    <source>
        <strain evidence="5">SOB77</strain>
    </source>
</reference>
<evidence type="ECO:0000313" key="6">
    <source>
        <dbReference type="Proteomes" id="UP001168620"/>
    </source>
</evidence>
<dbReference type="SUPFAM" id="SSF46785">
    <property type="entry name" value="Winged helix' DNA-binding domain"/>
    <property type="match status" value="1"/>
</dbReference>
<organism evidence="5 6">
    <name type="scientific">Nocardioides oceani</name>
    <dbReference type="NCBI Taxonomy" id="3058369"/>
    <lineage>
        <taxon>Bacteria</taxon>
        <taxon>Bacillati</taxon>
        <taxon>Actinomycetota</taxon>
        <taxon>Actinomycetes</taxon>
        <taxon>Propionibacteriales</taxon>
        <taxon>Nocardioidaceae</taxon>
        <taxon>Nocardioides</taxon>
    </lineage>
</organism>
<dbReference type="PROSITE" id="PS50995">
    <property type="entry name" value="HTH_MARR_2"/>
    <property type="match status" value="1"/>
</dbReference>
<accession>A0ABT8FLJ2</accession>
<dbReference type="Gene3D" id="1.10.10.10">
    <property type="entry name" value="Winged helix-like DNA-binding domain superfamily/Winged helix DNA-binding domain"/>
    <property type="match status" value="1"/>
</dbReference>
<dbReference type="RefSeq" id="WP_300954879.1">
    <property type="nucleotide sequence ID" value="NZ_JAUHJQ010000015.1"/>
</dbReference>
<proteinExistence type="predicted"/>
<keyword evidence="3" id="KW-0804">Transcription</keyword>
<dbReference type="Pfam" id="PF12802">
    <property type="entry name" value="MarR_2"/>
    <property type="match status" value="1"/>
</dbReference>
<evidence type="ECO:0000313" key="5">
    <source>
        <dbReference type="EMBL" id="MDN4175538.1"/>
    </source>
</evidence>
<evidence type="ECO:0000259" key="4">
    <source>
        <dbReference type="PROSITE" id="PS50995"/>
    </source>
</evidence>
<dbReference type="PANTHER" id="PTHR42756:SF1">
    <property type="entry name" value="TRANSCRIPTIONAL REPRESSOR OF EMRAB OPERON"/>
    <property type="match status" value="1"/>
</dbReference>
<dbReference type="InterPro" id="IPR036390">
    <property type="entry name" value="WH_DNA-bd_sf"/>
</dbReference>
<gene>
    <name evidence="5" type="ORF">QWY28_21420</name>
</gene>
<keyword evidence="2" id="KW-0238">DNA-binding</keyword>
<keyword evidence="1" id="KW-0805">Transcription regulation</keyword>